<reference evidence="2" key="1">
    <citation type="submission" date="2025-08" db="UniProtKB">
        <authorList>
            <consortium name="Ensembl"/>
        </authorList>
    </citation>
    <scope>IDENTIFICATION</scope>
</reference>
<feature type="region of interest" description="Disordered" evidence="1">
    <location>
        <begin position="16"/>
        <end position="73"/>
    </location>
</feature>
<reference evidence="2" key="2">
    <citation type="submission" date="2025-09" db="UniProtKB">
        <authorList>
            <consortium name="Ensembl"/>
        </authorList>
    </citation>
    <scope>IDENTIFICATION</scope>
</reference>
<proteinExistence type="predicted"/>
<protein>
    <submittedName>
        <fullName evidence="2">Uncharacterized protein</fullName>
    </submittedName>
</protein>
<keyword evidence="3" id="KW-1185">Reference proteome</keyword>
<evidence type="ECO:0000256" key="1">
    <source>
        <dbReference type="SAM" id="MobiDB-lite"/>
    </source>
</evidence>
<feature type="compositionally biased region" description="Basic and acidic residues" evidence="1">
    <location>
        <begin position="42"/>
        <end position="73"/>
    </location>
</feature>
<dbReference type="Ensembl" id="ENSLLET00000029067.1">
    <property type="protein sequence ID" value="ENSLLEP00000027975.1"/>
    <property type="gene ID" value="ENSLLEG00000017742.1"/>
</dbReference>
<sequence>SPDSILYFPHRASCISKPMPWGHGAGDRGYSGSRSEYGGRGGSRDYYGRSRGGYRERSGGSYRDNYDSYATHE</sequence>
<evidence type="ECO:0000313" key="2">
    <source>
        <dbReference type="Ensembl" id="ENSLLEP00000027975.1"/>
    </source>
</evidence>
<dbReference type="Proteomes" id="UP000694569">
    <property type="component" value="Unplaced"/>
</dbReference>
<dbReference type="AlphaFoldDB" id="A0A8C5PU08"/>
<evidence type="ECO:0000313" key="3">
    <source>
        <dbReference type="Proteomes" id="UP000694569"/>
    </source>
</evidence>
<organism evidence="2 3">
    <name type="scientific">Leptobrachium leishanense</name>
    <name type="common">Leishan spiny toad</name>
    <dbReference type="NCBI Taxonomy" id="445787"/>
    <lineage>
        <taxon>Eukaryota</taxon>
        <taxon>Metazoa</taxon>
        <taxon>Chordata</taxon>
        <taxon>Craniata</taxon>
        <taxon>Vertebrata</taxon>
        <taxon>Euteleostomi</taxon>
        <taxon>Amphibia</taxon>
        <taxon>Batrachia</taxon>
        <taxon>Anura</taxon>
        <taxon>Pelobatoidea</taxon>
        <taxon>Megophryidae</taxon>
        <taxon>Leptobrachium</taxon>
    </lineage>
</organism>
<name>A0A8C5PU08_9ANUR</name>
<accession>A0A8C5PU08</accession>